<name>X0VNF1_9ZZZZ</name>
<comment type="caution">
    <text evidence="1">The sequence shown here is derived from an EMBL/GenBank/DDBJ whole genome shotgun (WGS) entry which is preliminary data.</text>
</comment>
<proteinExistence type="predicted"/>
<reference evidence="1" key="1">
    <citation type="journal article" date="2014" name="Front. Microbiol.">
        <title>High frequency of phylogenetically diverse reductive dehalogenase-homologous genes in deep subseafloor sedimentary metagenomes.</title>
        <authorList>
            <person name="Kawai M."/>
            <person name="Futagami T."/>
            <person name="Toyoda A."/>
            <person name="Takaki Y."/>
            <person name="Nishi S."/>
            <person name="Hori S."/>
            <person name="Arai W."/>
            <person name="Tsubouchi T."/>
            <person name="Morono Y."/>
            <person name="Uchiyama I."/>
            <person name="Ito T."/>
            <person name="Fujiyama A."/>
            <person name="Inagaki F."/>
            <person name="Takami H."/>
        </authorList>
    </citation>
    <scope>NUCLEOTIDE SEQUENCE</scope>
    <source>
        <strain evidence="1">Expedition CK06-06</strain>
    </source>
</reference>
<protein>
    <submittedName>
        <fullName evidence="1">Uncharacterized protein</fullName>
    </submittedName>
</protein>
<accession>X0VNF1</accession>
<evidence type="ECO:0000313" key="1">
    <source>
        <dbReference type="EMBL" id="GAG19790.1"/>
    </source>
</evidence>
<dbReference type="AlphaFoldDB" id="X0VNF1"/>
<sequence>HFQTYWFEQRVIKSRPEIGNAFYGKGIDNQGRSANTKNSI</sequence>
<gene>
    <name evidence="1" type="ORF">S01H1_47213</name>
</gene>
<dbReference type="EMBL" id="BARS01030262">
    <property type="protein sequence ID" value="GAG19790.1"/>
    <property type="molecule type" value="Genomic_DNA"/>
</dbReference>
<feature type="non-terminal residue" evidence="1">
    <location>
        <position position="1"/>
    </location>
</feature>
<organism evidence="1">
    <name type="scientific">marine sediment metagenome</name>
    <dbReference type="NCBI Taxonomy" id="412755"/>
    <lineage>
        <taxon>unclassified sequences</taxon>
        <taxon>metagenomes</taxon>
        <taxon>ecological metagenomes</taxon>
    </lineage>
</organism>